<feature type="compositionally biased region" description="Low complexity" evidence="1">
    <location>
        <begin position="477"/>
        <end position="500"/>
    </location>
</feature>
<feature type="compositionally biased region" description="Polar residues" evidence="1">
    <location>
        <begin position="361"/>
        <end position="372"/>
    </location>
</feature>
<feature type="region of interest" description="Disordered" evidence="1">
    <location>
        <begin position="361"/>
        <end position="418"/>
    </location>
</feature>
<dbReference type="EMBL" id="RWJN01000074">
    <property type="protein sequence ID" value="TCD68182.1"/>
    <property type="molecule type" value="Genomic_DNA"/>
</dbReference>
<comment type="caution">
    <text evidence="2">The sequence shown here is derived from an EMBL/GenBank/DDBJ whole genome shotgun (WGS) entry which is preliminary data.</text>
</comment>
<feature type="region of interest" description="Disordered" evidence="1">
    <location>
        <begin position="433"/>
        <end position="514"/>
    </location>
</feature>
<evidence type="ECO:0000313" key="2">
    <source>
        <dbReference type="EMBL" id="TCD68182.1"/>
    </source>
</evidence>
<sequence length="695" mass="75462">MLSVNTDEADFHRNLDEKLELLQQLSDDTDRWLEDELYEPSISDATASSITLPFEYEEENADACEACVYDPALFPPSSPTRGSLAVGIFPITSDRDKPLPSTPNTFEYRLPPPPPSTPGYGSPVSSSPPTTPLSPTFSSSVSSSPRVPHTPPRTSSLLYAPRPRPRSSRMSVGSARSTLTHSTFPSISSTLSHLEERETDVAKRSGVYVTDAERGAEEPAEDTVAPTSVRPHVLARKSSKELLKLQSFISVAESETSDASHDALQRVRSELPVLSTSHSSPQLRTLADLAAIPASPIRTVSSASTATTTTASSQTTTRQHTLTRSFTFPTDVPDDASLSSTTMSATTLAAGLSSRWSLDSTHSARPITSNPLSPVAEAQESPMKPRKRDRLISFISRNRAGSVGKSSQPPVPADPDYADLVGFQPEFFVGTTTTNASTSHTKRHSRIASQPSTSSLNLPMQQPESVVPPLPLPPPISLSASGSSSGSASGSRSASTSTLPTPIDGSPTMAVLPPPAFFASEPSSYLPEIDDGEYDELEMVEDVPLPPTLPLPSPSVPTASFLLPQRPQSAFPFLSALRRKNRRHKKLVINDFAPPSPTTSSSSLSDDREKEDERAIPGIVAARRESRAAQQKERYDAIVRWCERFGTLRRVEERRDGSLHIHWKEWEAADMVCRIQGQVYINDVGTVNMTWHYLK</sequence>
<keyword evidence="3" id="KW-1185">Reference proteome</keyword>
<feature type="compositionally biased region" description="Low complexity" evidence="1">
    <location>
        <begin position="301"/>
        <end position="317"/>
    </location>
</feature>
<dbReference type="OrthoDB" id="2803400at2759"/>
<feature type="compositionally biased region" description="Low complexity" evidence="1">
    <location>
        <begin position="118"/>
        <end position="156"/>
    </location>
</feature>
<gene>
    <name evidence="2" type="ORF">EIP91_011460</name>
</gene>
<accession>A0A4R0RLY3</accession>
<feature type="compositionally biased region" description="Polar residues" evidence="1">
    <location>
        <begin position="447"/>
        <end position="464"/>
    </location>
</feature>
<evidence type="ECO:0000313" key="3">
    <source>
        <dbReference type="Proteomes" id="UP000292702"/>
    </source>
</evidence>
<feature type="region of interest" description="Disordered" evidence="1">
    <location>
        <begin position="89"/>
        <end position="184"/>
    </location>
</feature>
<name>A0A4R0RLY3_9APHY</name>
<dbReference type="STRING" id="92696.A0A4R0RLY3"/>
<reference evidence="2 3" key="1">
    <citation type="submission" date="2018-11" db="EMBL/GenBank/DDBJ databases">
        <title>Genome assembly of Steccherinum ochraceum LE-BIN_3174, the white-rot fungus of the Steccherinaceae family (The Residual Polyporoid clade, Polyporales, Basidiomycota).</title>
        <authorList>
            <person name="Fedorova T.V."/>
            <person name="Glazunova O.A."/>
            <person name="Landesman E.O."/>
            <person name="Moiseenko K.V."/>
            <person name="Psurtseva N.V."/>
            <person name="Savinova O.S."/>
            <person name="Shakhova N.V."/>
            <person name="Tyazhelova T.V."/>
            <person name="Vasina D.V."/>
        </authorList>
    </citation>
    <scope>NUCLEOTIDE SEQUENCE [LARGE SCALE GENOMIC DNA]</scope>
    <source>
        <strain evidence="2 3">LE-BIN_3174</strain>
    </source>
</reference>
<feature type="region of interest" description="Disordered" evidence="1">
    <location>
        <begin position="586"/>
        <end position="613"/>
    </location>
</feature>
<evidence type="ECO:0000256" key="1">
    <source>
        <dbReference type="SAM" id="MobiDB-lite"/>
    </source>
</evidence>
<feature type="compositionally biased region" description="Polar residues" evidence="1">
    <location>
        <begin position="318"/>
        <end position="328"/>
    </location>
</feature>
<proteinExistence type="predicted"/>
<feature type="region of interest" description="Disordered" evidence="1">
    <location>
        <begin position="301"/>
        <end position="328"/>
    </location>
</feature>
<dbReference type="AlphaFoldDB" id="A0A4R0RLY3"/>
<feature type="compositionally biased region" description="Polar residues" evidence="1">
    <location>
        <begin position="174"/>
        <end position="184"/>
    </location>
</feature>
<dbReference type="Proteomes" id="UP000292702">
    <property type="component" value="Unassembled WGS sequence"/>
</dbReference>
<protein>
    <submittedName>
        <fullName evidence="2">Uncharacterized protein</fullName>
    </submittedName>
</protein>
<feature type="compositionally biased region" description="Pro residues" evidence="1">
    <location>
        <begin position="466"/>
        <end position="476"/>
    </location>
</feature>
<organism evidence="2 3">
    <name type="scientific">Steccherinum ochraceum</name>
    <dbReference type="NCBI Taxonomy" id="92696"/>
    <lineage>
        <taxon>Eukaryota</taxon>
        <taxon>Fungi</taxon>
        <taxon>Dikarya</taxon>
        <taxon>Basidiomycota</taxon>
        <taxon>Agaricomycotina</taxon>
        <taxon>Agaricomycetes</taxon>
        <taxon>Polyporales</taxon>
        <taxon>Steccherinaceae</taxon>
        <taxon>Steccherinum</taxon>
    </lineage>
</organism>